<comment type="caution">
    <text evidence="8">The sequence shown here is derived from an EMBL/GenBank/DDBJ whole genome shotgun (WGS) entry which is preliminary data.</text>
</comment>
<proteinExistence type="inferred from homology"/>
<dbReference type="EC" id="3.4.-.-" evidence="8"/>
<evidence type="ECO:0000313" key="8">
    <source>
        <dbReference type="EMBL" id="MDT8898289.1"/>
    </source>
</evidence>
<organism evidence="8 9">
    <name type="scientific">Thermanaerothrix solaris</name>
    <dbReference type="NCBI Taxonomy" id="3058434"/>
    <lineage>
        <taxon>Bacteria</taxon>
        <taxon>Bacillati</taxon>
        <taxon>Chloroflexota</taxon>
        <taxon>Anaerolineae</taxon>
        <taxon>Anaerolineales</taxon>
        <taxon>Anaerolineaceae</taxon>
        <taxon>Thermanaerothrix</taxon>
    </lineage>
</organism>
<evidence type="ECO:0000256" key="1">
    <source>
        <dbReference type="ARBA" id="ARBA00022670"/>
    </source>
</evidence>
<dbReference type="EMBL" id="JAUHMF010000002">
    <property type="protein sequence ID" value="MDT8898289.1"/>
    <property type="molecule type" value="Genomic_DNA"/>
</dbReference>
<evidence type="ECO:0000256" key="4">
    <source>
        <dbReference type="ARBA" id="ARBA00022833"/>
    </source>
</evidence>
<keyword evidence="5 6" id="KW-0482">Metalloprotease</keyword>
<evidence type="ECO:0000256" key="3">
    <source>
        <dbReference type="ARBA" id="ARBA00022801"/>
    </source>
</evidence>
<accession>A0ABU3NN66</accession>
<dbReference type="PANTHER" id="PTHR11804">
    <property type="entry name" value="PROTEASE M3 THIMET OLIGOPEPTIDASE-RELATED"/>
    <property type="match status" value="1"/>
</dbReference>
<dbReference type="InterPro" id="IPR001567">
    <property type="entry name" value="Pept_M3A_M3B_dom"/>
</dbReference>
<dbReference type="NCBIfam" id="TIGR02289">
    <property type="entry name" value="M3_not_pepF"/>
    <property type="match status" value="1"/>
</dbReference>
<evidence type="ECO:0000256" key="5">
    <source>
        <dbReference type="ARBA" id="ARBA00023049"/>
    </source>
</evidence>
<feature type="domain" description="Peptidase M3A/M3B catalytic" evidence="7">
    <location>
        <begin position="164"/>
        <end position="551"/>
    </location>
</feature>
<dbReference type="CDD" id="cd09606">
    <property type="entry name" value="M3B_PepF"/>
    <property type="match status" value="1"/>
</dbReference>
<comment type="cofactor">
    <cofactor evidence="6">
        <name>Zn(2+)</name>
        <dbReference type="ChEBI" id="CHEBI:29105"/>
    </cofactor>
    <text evidence="6">Binds 1 zinc ion.</text>
</comment>
<keyword evidence="1 6" id="KW-0645">Protease</keyword>
<keyword evidence="9" id="KW-1185">Reference proteome</keyword>
<dbReference type="Proteomes" id="UP001254165">
    <property type="component" value="Unassembled WGS sequence"/>
</dbReference>
<keyword evidence="4 6" id="KW-0862">Zinc</keyword>
<evidence type="ECO:0000256" key="6">
    <source>
        <dbReference type="RuleBase" id="RU003435"/>
    </source>
</evidence>
<dbReference type="InterPro" id="IPR011976">
    <property type="entry name" value="Pept_M3B_oligopep-rel"/>
</dbReference>
<dbReference type="SUPFAM" id="SSF55486">
    <property type="entry name" value="Metalloproteases ('zincins'), catalytic domain"/>
    <property type="match status" value="1"/>
</dbReference>
<dbReference type="Pfam" id="PF01432">
    <property type="entry name" value="Peptidase_M3"/>
    <property type="match status" value="1"/>
</dbReference>
<dbReference type="RefSeq" id="WP_315624948.1">
    <property type="nucleotide sequence ID" value="NZ_JAUHMF010000002.1"/>
</dbReference>
<comment type="similarity">
    <text evidence="6">Belongs to the peptidase M3 family.</text>
</comment>
<sequence>MWNDLPSDASTLMSWTWTNFEPYYQDLLQRPLRAETVNAWLEDWSALDERLMELRSRLHVATAVNTADEVARQRLDAFFDHVFPQAMAAEQKLKQKLLASGLEPAGFEIPLRNMRAEVALFREENLPLLAEEQKLVQEYDRIVGAQTVMWEGQERTPQQMRPVLQDPDRARREAAWRLVTQRQMADRAALNDLWVKLFRLRQQIAHNAGFASYRDYRWQQLLRFDYTPADCERFREAIADVVVPQAVARYERRRRLMGITTLRPWDLEADPLKRPPLRPFRVADELAERAMHIFAQVDATLGQYFEIMRRENLLDLENRKNKAPGGFCTEFAVQRRPFIFMNAVGIHDDVSTLVHEGGHAFHVFETAPIRLVHLLEIPMEFAEVASMSMEYLTLPYLEAARGGFYPTAEANRARVEQMEGALLFWPFMAVVDGFQHWAYTHPEEAVDPARCDATWAALWQRFMAGVDWSGLEEEMKTGWQRKLHIYEVPFYYIEYGLAQLGALQVWRNAQRDQGEAVTAYRRALALGGSRPLPELYRTAGARFSFEAGLFREVTDAMQAALHTWEDDQQGR</sequence>
<gene>
    <name evidence="8" type="ORF">QYE77_08415</name>
</gene>
<keyword evidence="3 6" id="KW-0378">Hydrolase</keyword>
<keyword evidence="2 6" id="KW-0479">Metal-binding</keyword>
<name>A0ABU3NN66_9CHLR</name>
<dbReference type="InterPro" id="IPR045090">
    <property type="entry name" value="Pept_M3A_M3B"/>
</dbReference>
<reference evidence="8 9" key="1">
    <citation type="submission" date="2023-07" db="EMBL/GenBank/DDBJ databases">
        <title>Novel species of Thermanaerothrix with wide hydrolytic capabilities.</title>
        <authorList>
            <person name="Zayulina K.S."/>
            <person name="Podosokorskaya O.A."/>
            <person name="Elcheninov A.G."/>
        </authorList>
    </citation>
    <scope>NUCLEOTIDE SEQUENCE [LARGE SCALE GENOMIC DNA]</scope>
    <source>
        <strain evidence="8 9">4228-RoL</strain>
    </source>
</reference>
<dbReference type="GO" id="GO:0016787">
    <property type="term" value="F:hydrolase activity"/>
    <property type="evidence" value="ECO:0007669"/>
    <property type="project" value="UniProtKB-KW"/>
</dbReference>
<evidence type="ECO:0000256" key="2">
    <source>
        <dbReference type="ARBA" id="ARBA00022723"/>
    </source>
</evidence>
<dbReference type="PANTHER" id="PTHR11804:SF48">
    <property type="entry name" value="PUTATIVE-RELATED"/>
    <property type="match status" value="1"/>
</dbReference>
<evidence type="ECO:0000259" key="7">
    <source>
        <dbReference type="Pfam" id="PF01432"/>
    </source>
</evidence>
<dbReference type="Gene3D" id="1.10.1370.30">
    <property type="match status" value="1"/>
</dbReference>
<evidence type="ECO:0000313" key="9">
    <source>
        <dbReference type="Proteomes" id="UP001254165"/>
    </source>
</evidence>
<protein>
    <submittedName>
        <fullName evidence="8">M3 family oligoendopeptidase</fullName>
        <ecNumber evidence="8">3.4.-.-</ecNumber>
    </submittedName>
</protein>